<dbReference type="InterPro" id="IPR001227">
    <property type="entry name" value="Ac_transferase_dom_sf"/>
</dbReference>
<feature type="domain" description="Ketosynthase family 3 (KS3)" evidence="11">
    <location>
        <begin position="1014"/>
        <end position="1438"/>
    </location>
</feature>
<dbReference type="InterPro" id="IPR049900">
    <property type="entry name" value="PKS_mFAS_DH"/>
</dbReference>
<dbReference type="PANTHER" id="PTHR43775:SF51">
    <property type="entry name" value="INACTIVE PHENOLPHTHIOCEROL SYNTHESIS POLYKETIDE SYNTHASE TYPE I PKS1-RELATED"/>
    <property type="match status" value="1"/>
</dbReference>
<evidence type="ECO:0000256" key="6">
    <source>
        <dbReference type="ARBA" id="ARBA00023268"/>
    </source>
</evidence>
<dbReference type="PROSITE" id="PS52004">
    <property type="entry name" value="KS3_2"/>
    <property type="match status" value="2"/>
</dbReference>
<dbReference type="InterPro" id="IPR020806">
    <property type="entry name" value="PKS_PP-bd"/>
</dbReference>
<feature type="region of interest" description="Disordered" evidence="9">
    <location>
        <begin position="2349"/>
        <end position="2378"/>
    </location>
</feature>
<dbReference type="Gene3D" id="1.10.1200.10">
    <property type="entry name" value="ACP-like"/>
    <property type="match status" value="2"/>
</dbReference>
<feature type="domain" description="Carrier" evidence="10">
    <location>
        <begin position="922"/>
        <end position="996"/>
    </location>
</feature>
<evidence type="ECO:0000256" key="3">
    <source>
        <dbReference type="ARBA" id="ARBA00022553"/>
    </source>
</evidence>
<dbReference type="EMBL" id="JARAWP010000016">
    <property type="protein sequence ID" value="MDX3021473.1"/>
    <property type="molecule type" value="Genomic_DNA"/>
</dbReference>
<evidence type="ECO:0000313" key="16">
    <source>
        <dbReference type="Proteomes" id="UP001282288"/>
    </source>
</evidence>
<dbReference type="PROSITE" id="PS52019">
    <property type="entry name" value="PKS_MFAS_DH"/>
    <property type="match status" value="1"/>
</dbReference>
<dbReference type="InterPro" id="IPR014031">
    <property type="entry name" value="Ketoacyl_synth_C"/>
</dbReference>
<dbReference type="InterPro" id="IPR016035">
    <property type="entry name" value="Acyl_Trfase/lysoPLipase"/>
</dbReference>
<dbReference type="GO" id="GO:0006633">
    <property type="term" value="P:fatty acid biosynthetic process"/>
    <property type="evidence" value="ECO:0007669"/>
    <property type="project" value="InterPro"/>
</dbReference>
<comment type="caution">
    <text evidence="13">The sequence shown here is derived from an EMBL/GenBank/DDBJ whole genome shotgun (WGS) entry which is preliminary data.</text>
</comment>
<reference evidence="13 15" key="1">
    <citation type="journal article" date="2023" name="Microb. Genom.">
        <title>Mesoterricola silvestris gen. nov., sp. nov., Mesoterricola sediminis sp. nov., Geothrix oryzae sp. nov., Geothrix edaphica sp. nov., Geothrix rubra sp. nov., and Geothrix limicola sp. nov., six novel members of Acidobacteriota isolated from soils.</title>
        <authorList>
            <person name="Weisberg A.J."/>
            <person name="Pearce E."/>
            <person name="Kramer C.G."/>
            <person name="Chang J.H."/>
            <person name="Clarke C.R."/>
        </authorList>
    </citation>
    <scope>NUCLEOTIDE SEQUENCE</scope>
    <source>
        <strain evidence="14 15">NB05-1H</strain>
        <strain evidence="13">NRRL_B-16521</strain>
    </source>
</reference>
<dbReference type="GO" id="GO:0031177">
    <property type="term" value="F:phosphopantetheine binding"/>
    <property type="evidence" value="ECO:0007669"/>
    <property type="project" value="InterPro"/>
</dbReference>
<feature type="active site" description="Proton donor; for dehydratase activity" evidence="8">
    <location>
        <position position="2062"/>
    </location>
</feature>
<feature type="domain" description="Carrier" evidence="10">
    <location>
        <begin position="2391"/>
        <end position="2466"/>
    </location>
</feature>
<feature type="region of interest" description="C-terminal hotdog fold" evidence="8">
    <location>
        <begin position="2005"/>
        <end position="2141"/>
    </location>
</feature>
<feature type="domain" description="PKS/mFAS DH" evidence="12">
    <location>
        <begin position="1876"/>
        <end position="2141"/>
    </location>
</feature>
<dbReference type="InterPro" id="IPR050091">
    <property type="entry name" value="PKS_NRPS_Biosynth_Enz"/>
</dbReference>
<dbReference type="Proteomes" id="UP001272987">
    <property type="component" value="Unassembled WGS sequence"/>
</dbReference>
<dbReference type="InterPro" id="IPR020807">
    <property type="entry name" value="PKS_DH"/>
</dbReference>
<keyword evidence="6" id="KW-0511">Multifunctional enzyme</keyword>
<keyword evidence="15" id="KW-1185">Reference proteome</keyword>
<evidence type="ECO:0000259" key="11">
    <source>
        <dbReference type="PROSITE" id="PS52004"/>
    </source>
</evidence>
<evidence type="ECO:0000256" key="9">
    <source>
        <dbReference type="SAM" id="MobiDB-lite"/>
    </source>
</evidence>
<dbReference type="InterPro" id="IPR032821">
    <property type="entry name" value="PKS_assoc"/>
</dbReference>
<evidence type="ECO:0000313" key="14">
    <source>
        <dbReference type="EMBL" id="MDX3021473.1"/>
    </source>
</evidence>
<feature type="domain" description="Ketosynthase family 3 (KS3)" evidence="11">
    <location>
        <begin position="22"/>
        <end position="431"/>
    </location>
</feature>
<keyword evidence="7" id="KW-0012">Acyltransferase</keyword>
<keyword evidence="5" id="KW-0045">Antibiotic biosynthesis</keyword>
<evidence type="ECO:0000313" key="13">
    <source>
        <dbReference type="EMBL" id="MDX2962962.1"/>
    </source>
</evidence>
<dbReference type="InterPro" id="IPR018201">
    <property type="entry name" value="Ketoacyl_synth_AS"/>
</dbReference>
<dbReference type="InterPro" id="IPR016036">
    <property type="entry name" value="Malonyl_transacylase_ACP-bd"/>
</dbReference>
<evidence type="ECO:0000256" key="1">
    <source>
        <dbReference type="ARBA" id="ARBA00004792"/>
    </source>
</evidence>
<dbReference type="SMART" id="SM00827">
    <property type="entry name" value="PKS_AT"/>
    <property type="match status" value="2"/>
</dbReference>
<dbReference type="PROSITE" id="PS00012">
    <property type="entry name" value="PHOSPHOPANTETHEINE"/>
    <property type="match status" value="1"/>
</dbReference>
<keyword evidence="2" id="KW-0596">Phosphopantetheine</keyword>
<dbReference type="Gene3D" id="3.10.129.110">
    <property type="entry name" value="Polyketide synthase dehydratase"/>
    <property type="match status" value="1"/>
</dbReference>
<dbReference type="InterPro" id="IPR049552">
    <property type="entry name" value="PKS_DH_N"/>
</dbReference>
<dbReference type="InterPro" id="IPR016039">
    <property type="entry name" value="Thiolase-like"/>
</dbReference>
<organism evidence="13 16">
    <name type="scientific">Streptomyces acidiscabies</name>
    <dbReference type="NCBI Taxonomy" id="42234"/>
    <lineage>
        <taxon>Bacteria</taxon>
        <taxon>Bacillati</taxon>
        <taxon>Actinomycetota</taxon>
        <taxon>Actinomycetes</taxon>
        <taxon>Kitasatosporales</taxon>
        <taxon>Streptomycetaceae</taxon>
        <taxon>Streptomyces</taxon>
    </lineage>
</organism>
<dbReference type="Gene3D" id="3.40.366.10">
    <property type="entry name" value="Malonyl-Coenzyme A Acyl Carrier Protein, domain 2"/>
    <property type="match status" value="2"/>
</dbReference>
<dbReference type="SUPFAM" id="SSF55048">
    <property type="entry name" value="Probable ACP-binding domain of malonyl-CoA ACP transacylase"/>
    <property type="match status" value="2"/>
</dbReference>
<dbReference type="Pfam" id="PF14765">
    <property type="entry name" value="PS-DH"/>
    <property type="match status" value="1"/>
</dbReference>
<dbReference type="GO" id="GO:0004312">
    <property type="term" value="F:fatty acid synthase activity"/>
    <property type="evidence" value="ECO:0007669"/>
    <property type="project" value="TreeGrafter"/>
</dbReference>
<feature type="region of interest" description="N-terminal hotdog fold" evidence="8">
    <location>
        <begin position="1876"/>
        <end position="1992"/>
    </location>
</feature>
<keyword evidence="4" id="KW-0808">Transferase</keyword>
<dbReference type="Pfam" id="PF00550">
    <property type="entry name" value="PP-binding"/>
    <property type="match status" value="2"/>
</dbReference>
<evidence type="ECO:0000256" key="8">
    <source>
        <dbReference type="PROSITE-ProRule" id="PRU01363"/>
    </source>
</evidence>
<feature type="active site" description="Proton acceptor; for dehydratase activity" evidence="8">
    <location>
        <position position="1908"/>
    </location>
</feature>
<proteinExistence type="predicted"/>
<dbReference type="Proteomes" id="UP001282288">
    <property type="component" value="Unassembled WGS sequence"/>
</dbReference>
<dbReference type="InterPro" id="IPR036736">
    <property type="entry name" value="ACP-like_sf"/>
</dbReference>
<dbReference type="Gene3D" id="3.40.47.10">
    <property type="match status" value="2"/>
</dbReference>
<evidence type="ECO:0000256" key="5">
    <source>
        <dbReference type="ARBA" id="ARBA00023194"/>
    </source>
</evidence>
<dbReference type="FunFam" id="1.10.1200.10:FF:000007">
    <property type="entry name" value="Probable polyketide synthase pks17"/>
    <property type="match status" value="1"/>
</dbReference>
<dbReference type="RefSeq" id="WP_010356048.1">
    <property type="nucleotide sequence ID" value="NZ_BCMK01000018.1"/>
</dbReference>
<dbReference type="SUPFAM" id="SSF52151">
    <property type="entry name" value="FabD/lysophospholipase-like"/>
    <property type="match status" value="2"/>
</dbReference>
<dbReference type="GO" id="GO:0033068">
    <property type="term" value="P:macrolide biosynthetic process"/>
    <property type="evidence" value="ECO:0007669"/>
    <property type="project" value="UniProtKB-ARBA"/>
</dbReference>
<evidence type="ECO:0000313" key="15">
    <source>
        <dbReference type="Proteomes" id="UP001272987"/>
    </source>
</evidence>
<accession>A0AAP6BEG3</accession>
<dbReference type="GO" id="GO:0004315">
    <property type="term" value="F:3-oxoacyl-[acyl-carrier-protein] synthase activity"/>
    <property type="evidence" value="ECO:0007669"/>
    <property type="project" value="InterPro"/>
</dbReference>
<dbReference type="EMBL" id="JARAWC010000018">
    <property type="protein sequence ID" value="MDX2962962.1"/>
    <property type="molecule type" value="Genomic_DNA"/>
</dbReference>
<dbReference type="InterPro" id="IPR049551">
    <property type="entry name" value="PKS_DH_C"/>
</dbReference>
<dbReference type="InterPro" id="IPR042104">
    <property type="entry name" value="PKS_dehydratase_sf"/>
</dbReference>
<dbReference type="FunFam" id="3.40.366.10:FF:000002">
    <property type="entry name" value="Probable polyketide synthase 2"/>
    <property type="match status" value="2"/>
</dbReference>
<evidence type="ECO:0000256" key="4">
    <source>
        <dbReference type="ARBA" id="ARBA00022679"/>
    </source>
</evidence>
<sequence>MDVKRQPVVPPTATADTRTTVPEPIAVVGMACRLPGAPDPASWWALLCEGRDAVTDTPPEQRRTDSALEGPGGYLDRIDTFDAAFFHIAPAEATATDPQQRLLLELGWEALEDAGIRPPTLARSRTGVFVSALWDDYSRVPGQPLTRHTMTGVHRSALANRLSYTYDLTGPSLTVDTAQSSSLVAVHLACESLRHGDCTLALAGGASLICSPHTTRLADARFGGLSAHGRCRTFDADADGFVRGEGGGLVVLKTLTAALRDGDPIYCLIRGSAVNSDGATDGLTRPSEQAQRDVVRLACANAGIRPHEVQYVELHGTGTPVGDPIEAAALGAALGQDEARTEPLAVGSAKTNVGHLEAAAGIVGLLKTALSIHHRELAPSLHFTAAALPLADLGLTVRTEHGSWPCPERAPIAGVSSFGMGGTNAHLILDAAPPPPAVGPNSWTGPVTWTVSAHTAPALQAQAARLRGHLTEPDAVRVSRALSTTRTALAHRAVLLGQDTGELLDALDVLAKGGQSASVVRGEVDPEGERAFLFSGQGAQRPGMGRELYAAFPVFADALDTACAALDAHLDRPLRDIVLGDDREPLDRTGYTQPALFAVETSLYRLAESFGLTAHCLLGHSVGEIAAAHVAGVLSLDDASALVAARGRLMQGVTATGAMAAWQASAQEAREMLAGHEERVAVAAVNGPTAVVISGDRETVEALTAGWRERGRKVSRLKVSHAFHSPHMDAVLDELRAVAAGLTFREPVVPIVSGVTGELIGDGLADPEYWARHAREPVQFLAGVRGMCARGVTTFLELGPDAQLTAMARECFPEGVRRRPVVVPVGRRGRDEVSTFIAALAQAYVRGGEVDFAQGCGAEGRGAEGRGGQGRGAQGRGARVELPTYAFQRERYWPGAVPQEPPQDAVPPQGAVPPKAPVLERPDALALVREHVAAVLGATPAAVHPTHTFKQLGFDSAAAAELGERLRTATGLGLTATLTFDHPTPDAVAGHLTGLLTGTPPDPAPTPVPVAPDDDPIAVVAMSCRYPGGADSPEALWRLLADGTDAIGDFPTDRGWNLEHLFHPDPDRPGTSHTRHGGFLYDAAGFDAEFFGISPREALAVDPQQRLLLECAWEAFERAGLDPRSLKGSSTGVFIGMTGQDYGPRLHEPAPATDGYLLTGSTPSVASGRLAFTFGLEGPALTVDTACSSSLVTLHLAAQALRRGECRLALAGGATVLATPGMFTEFSRQRGLAPDGRCKPFAAAADGTGWAEGVGLVLLERLSEARRSGHRVLAVVRGSAVNQDGASNGLTAPNGPAQQRVIRAALTDARLTAADIDAVEAHGTGTTLGDPIEAQALIATYGQDRTEPLWLGSLKSNIGHTQAAAGIAGVIKTVMALRHEHLPATLHVDEPSRHVDWSAGAVRLLTEAVPWTRGARVRRAGVSSFGISGTNAHVVLEEAPPSAETPPAEELEVAPWAVSARSAPALAEQVRRLGELTDASPTEVGRALATTRTVFEHRAVLLGHETVSAVAADIGPGPVLVFPGQGSQWAGMGARLLDTSPVFAARVAACETALSPYVDWSLTGVLRGDGQELTRVDVVQPVLWAVMVSLAAVWAEYGVRPAAVVGHSQGEIAAACVAGALTLEDGAKVVALRSRALRKLAGSGAMASLGVGRAEAAELVGPYEGVGVAAVNGPSSTVISGPPAEVAAVVADTEARGLRGRLIDVDYASHSPQVDAIADELAGVLAGVAPSSAPVAFYSAVTGTRIDTASLDAGYWVTNLRRPVRFADAVSALLGAGHRVFIEASSHPVLVPALAESFEEADTDAVAVPTLRRHDDGPYRVAQSLAHAFVAGCDVRWEKWFPAGAGLPMVELPTYPFQRCRYWLDAPSGVTDTSGHAVLGTAVELADGDGWLLTGRISRDGQPWLAQHTLLGNTVVPASAVVEWALRAADEAGYAGVDDLTFTVPLVLPDSGGLQVQIVAGKGELRVHARPDGTAAWTCHAEGQLASEAGAETAIGDEAWPPPGAEPVELSGFYERDDVRYGPVFRGLRSLWRRGGELYAEAVLPEEARGTDGYGIHPALLDAALHPATLGTDPPGAGAVWLPFTFDGVRLRATGASTVRVRLTPLGGEKTWRVVVSDPAGEEVLTCESLVLVAAEAGQLRAGPALYALRWTPVETALDAGETVPPVVQEAVGLSDAVADDEPQLALRDGTVLIPRLTPVPAPTEPPRLDPDGTLLLAGPDTDLLTAIGDHFTRTGQVARTLLLPENGIPPLDDLQLTAVVYASGTHPDAGTVATLDTATAHLPLALFAVLRPDRDGYGIPRSAADAACEAVALRRGLALTYDTPDHVPELLDTARAYGGSLLVATHGTPPAYLRTSTRPQPPARRTAATDKPPTDWSTRLAPLSAAEQLRALVDAVRTHAAAVLGRDDPETLRGDATFKQLGLDSMTAVELRNRLAADTGLRLPTALVYRHPTPTAVATHLRNRLTGAPPPRAADTVLADLTRLENSLADNGHHDTHEITARLEALLTRRRSANSTESAHRLKAASADQLLDFIDNELGVRHETPTPKAG</sequence>
<dbReference type="CDD" id="cd00833">
    <property type="entry name" value="PKS"/>
    <property type="match status" value="2"/>
</dbReference>
<dbReference type="SMART" id="SM00823">
    <property type="entry name" value="PKS_PP"/>
    <property type="match status" value="2"/>
</dbReference>
<dbReference type="SMART" id="SM00825">
    <property type="entry name" value="PKS_KS"/>
    <property type="match status" value="2"/>
</dbReference>
<dbReference type="InterPro" id="IPR014030">
    <property type="entry name" value="Ketoacyl_synth_N"/>
</dbReference>
<dbReference type="InterPro" id="IPR009081">
    <property type="entry name" value="PP-bd_ACP"/>
</dbReference>
<evidence type="ECO:0000256" key="7">
    <source>
        <dbReference type="ARBA" id="ARBA00023315"/>
    </source>
</evidence>
<keyword evidence="3" id="KW-0597">Phosphoprotein</keyword>
<gene>
    <name evidence="13" type="ORF">PV399_25060</name>
    <name evidence="14" type="ORF">PV666_26795</name>
</gene>
<dbReference type="SMART" id="SM00826">
    <property type="entry name" value="PKS_DH"/>
    <property type="match status" value="1"/>
</dbReference>
<dbReference type="InterPro" id="IPR014043">
    <property type="entry name" value="Acyl_transferase_dom"/>
</dbReference>
<evidence type="ECO:0000259" key="10">
    <source>
        <dbReference type="PROSITE" id="PS50075"/>
    </source>
</evidence>
<dbReference type="FunFam" id="3.40.47.10:FF:000019">
    <property type="entry name" value="Polyketide synthase type I"/>
    <property type="match status" value="1"/>
</dbReference>
<dbReference type="SMART" id="SM01294">
    <property type="entry name" value="PKS_PP_betabranch"/>
    <property type="match status" value="1"/>
</dbReference>
<dbReference type="Pfam" id="PF16197">
    <property type="entry name" value="KAsynt_C_assoc"/>
    <property type="match status" value="2"/>
</dbReference>
<dbReference type="Gene3D" id="3.30.70.3290">
    <property type="match status" value="2"/>
</dbReference>
<evidence type="ECO:0000259" key="12">
    <source>
        <dbReference type="PROSITE" id="PS52019"/>
    </source>
</evidence>
<dbReference type="SUPFAM" id="SSF47336">
    <property type="entry name" value="ACP-like"/>
    <property type="match status" value="2"/>
</dbReference>
<dbReference type="PANTHER" id="PTHR43775">
    <property type="entry name" value="FATTY ACID SYNTHASE"/>
    <property type="match status" value="1"/>
</dbReference>
<dbReference type="InterPro" id="IPR020841">
    <property type="entry name" value="PKS_Beta-ketoAc_synthase_dom"/>
</dbReference>
<dbReference type="Pfam" id="PF00698">
    <property type="entry name" value="Acyl_transf_1"/>
    <property type="match status" value="2"/>
</dbReference>
<dbReference type="Pfam" id="PF21089">
    <property type="entry name" value="PKS_DH_N"/>
    <property type="match status" value="1"/>
</dbReference>
<dbReference type="PROSITE" id="PS00606">
    <property type="entry name" value="KS3_1"/>
    <property type="match status" value="1"/>
</dbReference>
<dbReference type="PROSITE" id="PS50075">
    <property type="entry name" value="CARRIER"/>
    <property type="match status" value="2"/>
</dbReference>
<dbReference type="InterPro" id="IPR006162">
    <property type="entry name" value="Ppantetheine_attach_site"/>
</dbReference>
<dbReference type="Pfam" id="PF02801">
    <property type="entry name" value="Ketoacyl-synt_C"/>
    <property type="match status" value="2"/>
</dbReference>
<evidence type="ECO:0000256" key="2">
    <source>
        <dbReference type="ARBA" id="ARBA00022450"/>
    </source>
</evidence>
<dbReference type="SUPFAM" id="SSF53901">
    <property type="entry name" value="Thiolase-like"/>
    <property type="match status" value="2"/>
</dbReference>
<dbReference type="GeneID" id="69808812"/>
<comment type="pathway">
    <text evidence="1">Antibiotic biosynthesis.</text>
</comment>
<dbReference type="Pfam" id="PF00109">
    <property type="entry name" value="ketoacyl-synt"/>
    <property type="match status" value="2"/>
</dbReference>
<name>A0AAP6BEG3_9ACTN</name>
<protein>
    <submittedName>
        <fullName evidence="13">Type I polyketide synthase</fullName>
    </submittedName>
</protein>